<dbReference type="SUPFAM" id="SSF54001">
    <property type="entry name" value="Cysteine proteinases"/>
    <property type="match status" value="1"/>
</dbReference>
<dbReference type="InterPro" id="IPR028889">
    <property type="entry name" value="USP"/>
</dbReference>
<evidence type="ECO:0000256" key="3">
    <source>
        <dbReference type="ARBA" id="ARBA00022670"/>
    </source>
</evidence>
<dbReference type="InterPro" id="IPR001394">
    <property type="entry name" value="Peptidase_C19_UCH"/>
</dbReference>
<dbReference type="Gene3D" id="3.90.70.10">
    <property type="entry name" value="Cysteine proteinases"/>
    <property type="match status" value="1"/>
</dbReference>
<feature type="compositionally biased region" description="Polar residues" evidence="8">
    <location>
        <begin position="66"/>
        <end position="88"/>
    </location>
</feature>
<comment type="catalytic activity">
    <reaction evidence="1 7">
        <text>Thiol-dependent hydrolysis of ester, thioester, amide, peptide and isopeptide bonds formed by the C-terminal Gly of ubiquitin (a 76-residue protein attached to proteins as an intracellular targeting signal).</text>
        <dbReference type="EC" id="3.4.19.12"/>
    </reaction>
</comment>
<comment type="similarity">
    <text evidence="2 7">Belongs to the peptidase C19 family.</text>
</comment>
<dbReference type="InterPro" id="IPR018200">
    <property type="entry name" value="USP_CS"/>
</dbReference>
<dbReference type="InterPro" id="IPR038765">
    <property type="entry name" value="Papain-like_cys_pep_sf"/>
</dbReference>
<keyword evidence="4 7" id="KW-0833">Ubl conjugation pathway</keyword>
<dbReference type="PROSITE" id="PS50235">
    <property type="entry name" value="USP_3"/>
    <property type="match status" value="1"/>
</dbReference>
<dbReference type="PANTHER" id="PTHR21646">
    <property type="entry name" value="UBIQUITIN CARBOXYL-TERMINAL HYDROLASE"/>
    <property type="match status" value="1"/>
</dbReference>
<sequence>MHDIYNRTAHTASPRAFPPTSGSSKLVQLSSFSISTSKAGKTSAASQLHSNFSPPRPTRTPSTNTLHGQNNKIKPTTATVVASRNKPSSVSSTTGILIEIPSPPLPRTFISPASSKVSLIRAARYSPQVVPALPSAVSAPPPAVSLSSTPKPIVVKAKTPPSKSNSVHENLVASPQQQQSSLDSIWEAIMQRFGVVSASSAELVGLRNLGNTCFMASIIQCLNGITPLVGLFLSGGYKRHINRDNPLGSKGLVTDSFADLVNTLWTSKEKVAAPSRFKSTISSFAPQFQGYEQHDAQEFLAFLLDAIHEDLNDARKGRQSIVKDEEDDESLPDETSTTYEATMYLSLPVPSRPFSTKPVTLDDCLTKFHEEENLDGSDCWFCSKCKQKRSATKKLSIQKLPSVLLVHLKRFSFQGPFGSKVDTVVDFPLENLNLTKYTQRVDQAPIYDLVAVSCHQGSLSGGHYTALVKRKREKSEDWYLFDDARVSKVDPASIVSRSAYILFYLRRPNKASL</sequence>
<evidence type="ECO:0000256" key="7">
    <source>
        <dbReference type="RuleBase" id="RU366025"/>
    </source>
</evidence>
<dbReference type="EMBL" id="QEAO01000052">
    <property type="protein sequence ID" value="TPX30994.1"/>
    <property type="molecule type" value="Genomic_DNA"/>
</dbReference>
<dbReference type="GO" id="GO:0016579">
    <property type="term" value="P:protein deubiquitination"/>
    <property type="evidence" value="ECO:0007669"/>
    <property type="project" value="InterPro"/>
</dbReference>
<feature type="region of interest" description="Disordered" evidence="8">
    <location>
        <begin position="40"/>
        <end position="88"/>
    </location>
</feature>
<dbReference type="EC" id="3.4.19.12" evidence="7"/>
<evidence type="ECO:0000256" key="4">
    <source>
        <dbReference type="ARBA" id="ARBA00022786"/>
    </source>
</evidence>
<reference evidence="10 11" key="1">
    <citation type="journal article" date="2019" name="Sci. Rep.">
        <title>Comparative genomics of chytrid fungi reveal insights into the obligate biotrophic and pathogenic lifestyle of Synchytrium endobioticum.</title>
        <authorList>
            <person name="van de Vossenberg B.T.L.H."/>
            <person name="Warris S."/>
            <person name="Nguyen H.D.T."/>
            <person name="van Gent-Pelzer M.P.E."/>
            <person name="Joly D.L."/>
            <person name="van de Geest H.C."/>
            <person name="Bonants P.J.M."/>
            <person name="Smith D.S."/>
            <person name="Levesque C.A."/>
            <person name="van der Lee T.A.J."/>
        </authorList>
    </citation>
    <scope>NUCLEOTIDE SEQUENCE [LARGE SCALE GENOMIC DNA]</scope>
    <source>
        <strain evidence="10 11">JEL517</strain>
    </source>
</reference>
<dbReference type="Pfam" id="PF00443">
    <property type="entry name" value="UCH"/>
    <property type="match status" value="1"/>
</dbReference>
<dbReference type="STRING" id="1806994.A0A507BYV3"/>
<evidence type="ECO:0000259" key="9">
    <source>
        <dbReference type="PROSITE" id="PS50235"/>
    </source>
</evidence>
<keyword evidence="11" id="KW-1185">Reference proteome</keyword>
<evidence type="ECO:0000256" key="6">
    <source>
        <dbReference type="ARBA" id="ARBA00022807"/>
    </source>
</evidence>
<feature type="domain" description="USP" evidence="9">
    <location>
        <begin position="204"/>
        <end position="507"/>
    </location>
</feature>
<dbReference type="CDD" id="cd02674">
    <property type="entry name" value="Peptidase_C19R"/>
    <property type="match status" value="1"/>
</dbReference>
<comment type="caution">
    <text evidence="10">The sequence shown here is derived from an EMBL/GenBank/DDBJ whole genome shotgun (WGS) entry which is preliminary data.</text>
</comment>
<dbReference type="AlphaFoldDB" id="A0A507BYV3"/>
<organism evidence="10 11">
    <name type="scientific">Synchytrium microbalum</name>
    <dbReference type="NCBI Taxonomy" id="1806994"/>
    <lineage>
        <taxon>Eukaryota</taxon>
        <taxon>Fungi</taxon>
        <taxon>Fungi incertae sedis</taxon>
        <taxon>Chytridiomycota</taxon>
        <taxon>Chytridiomycota incertae sedis</taxon>
        <taxon>Chytridiomycetes</taxon>
        <taxon>Synchytriales</taxon>
        <taxon>Synchytriaceae</taxon>
        <taxon>Synchytrium</taxon>
    </lineage>
</organism>
<dbReference type="GeneID" id="42006796"/>
<keyword evidence="6 7" id="KW-0788">Thiol protease</keyword>
<name>A0A507BYV3_9FUNG</name>
<dbReference type="Proteomes" id="UP000319731">
    <property type="component" value="Unassembled WGS sequence"/>
</dbReference>
<accession>A0A507BYV3</accession>
<proteinExistence type="inferred from homology"/>
<feature type="region of interest" description="Disordered" evidence="8">
    <location>
        <begin position="1"/>
        <end position="22"/>
    </location>
</feature>
<dbReference type="PROSITE" id="PS00972">
    <property type="entry name" value="USP_1"/>
    <property type="match status" value="1"/>
</dbReference>
<evidence type="ECO:0000256" key="2">
    <source>
        <dbReference type="ARBA" id="ARBA00009085"/>
    </source>
</evidence>
<dbReference type="PROSITE" id="PS00973">
    <property type="entry name" value="USP_2"/>
    <property type="match status" value="1"/>
</dbReference>
<evidence type="ECO:0000313" key="10">
    <source>
        <dbReference type="EMBL" id="TPX30994.1"/>
    </source>
</evidence>
<gene>
    <name evidence="10" type="ORF">SmJEL517_g05573</name>
</gene>
<evidence type="ECO:0000313" key="11">
    <source>
        <dbReference type="Proteomes" id="UP000319731"/>
    </source>
</evidence>
<evidence type="ECO:0000256" key="8">
    <source>
        <dbReference type="SAM" id="MobiDB-lite"/>
    </source>
</evidence>
<dbReference type="GO" id="GO:0004843">
    <property type="term" value="F:cysteine-type deubiquitinase activity"/>
    <property type="evidence" value="ECO:0007669"/>
    <property type="project" value="UniProtKB-UniRule"/>
</dbReference>
<dbReference type="RefSeq" id="XP_031022524.1">
    <property type="nucleotide sequence ID" value="XM_031171499.1"/>
</dbReference>
<dbReference type="InterPro" id="IPR050185">
    <property type="entry name" value="Ub_carboxyl-term_hydrolase"/>
</dbReference>
<keyword evidence="5 7" id="KW-0378">Hydrolase</keyword>
<dbReference type="GO" id="GO:0006508">
    <property type="term" value="P:proteolysis"/>
    <property type="evidence" value="ECO:0007669"/>
    <property type="project" value="UniProtKB-KW"/>
</dbReference>
<keyword evidence="3 7" id="KW-0645">Protease</keyword>
<protein>
    <recommendedName>
        <fullName evidence="7">Ubiquitin carboxyl-terminal hydrolase</fullName>
        <ecNumber evidence="7">3.4.19.12</ecNumber>
    </recommendedName>
</protein>
<evidence type="ECO:0000256" key="1">
    <source>
        <dbReference type="ARBA" id="ARBA00000707"/>
    </source>
</evidence>
<evidence type="ECO:0000256" key="5">
    <source>
        <dbReference type="ARBA" id="ARBA00022801"/>
    </source>
</evidence>
<dbReference type="OrthoDB" id="292964at2759"/>
<dbReference type="PANTHER" id="PTHR21646:SF95">
    <property type="entry name" value="UBIQUITIN CARBOXYL-TERMINAL HYDROLASE 4-RELATED"/>
    <property type="match status" value="1"/>
</dbReference>